<feature type="region of interest" description="Disordered" evidence="1">
    <location>
        <begin position="82"/>
        <end position="129"/>
    </location>
</feature>
<name>A0A2Z6E783_9GAMM</name>
<dbReference type="Proteomes" id="UP000270530">
    <property type="component" value="Chromosome"/>
</dbReference>
<evidence type="ECO:0008006" key="4">
    <source>
        <dbReference type="Google" id="ProtNLM"/>
    </source>
</evidence>
<protein>
    <recommendedName>
        <fullName evidence="4">DUF4156 domain-containing protein</fullName>
    </recommendedName>
</protein>
<sequence length="143" mass="14766">MRKIASLLALAPLLGACSWGITLDEAGKRVRTAWNDDVSACRELGKVTVSVMDHVGPVNRNDIKVRDELEVMARNEAAKMGADTIKPLAEPSDGSQPWGAYQCGTAAPTRTGASAPVASPAPAPAATAGVPAAGFETYPAKGH</sequence>
<evidence type="ECO:0000256" key="1">
    <source>
        <dbReference type="SAM" id="MobiDB-lite"/>
    </source>
</evidence>
<dbReference type="AlphaFoldDB" id="A0A2Z6E783"/>
<gene>
    <name evidence="2" type="ORF">ALSL_2348</name>
</gene>
<dbReference type="EMBL" id="AP018560">
    <property type="protein sequence ID" value="BBD80973.1"/>
    <property type="molecule type" value="Genomic_DNA"/>
</dbReference>
<reference evidence="3" key="1">
    <citation type="submission" date="2018-04" db="EMBL/GenBank/DDBJ databases">
        <authorList>
            <person name="Watanabe M."/>
            <person name="Kojima H."/>
        </authorList>
    </citation>
    <scope>NUCLEOTIDE SEQUENCE [LARGE SCALE GENOMIC DNA]</scope>
    <source>
        <strain evidence="3">Dysh456</strain>
    </source>
</reference>
<evidence type="ECO:0000313" key="2">
    <source>
        <dbReference type="EMBL" id="BBD80973.1"/>
    </source>
</evidence>
<organism evidence="2 3">
    <name type="scientific">Aerosticca soli</name>
    <dbReference type="NCBI Taxonomy" id="2010829"/>
    <lineage>
        <taxon>Bacteria</taxon>
        <taxon>Pseudomonadati</taxon>
        <taxon>Pseudomonadota</taxon>
        <taxon>Gammaproteobacteria</taxon>
        <taxon>Lysobacterales</taxon>
        <taxon>Rhodanobacteraceae</taxon>
        <taxon>Aerosticca</taxon>
    </lineage>
</organism>
<proteinExistence type="predicted"/>
<dbReference type="OrthoDB" id="6120981at2"/>
<dbReference type="Pfam" id="PF13698">
    <property type="entry name" value="DUF4156"/>
    <property type="match status" value="1"/>
</dbReference>
<keyword evidence="3" id="KW-1185">Reference proteome</keyword>
<reference evidence="3" key="2">
    <citation type="submission" date="2018-06" db="EMBL/GenBank/DDBJ databases">
        <title>Genome sequence of Rhodanobacteraceae bacterium strain Dysh456.</title>
        <authorList>
            <person name="Fukui M."/>
        </authorList>
    </citation>
    <scope>NUCLEOTIDE SEQUENCE [LARGE SCALE GENOMIC DNA]</scope>
    <source>
        <strain evidence="3">Dysh456</strain>
    </source>
</reference>
<dbReference type="PROSITE" id="PS51257">
    <property type="entry name" value="PROKAR_LIPOPROTEIN"/>
    <property type="match status" value="1"/>
</dbReference>
<dbReference type="InterPro" id="IPR025294">
    <property type="entry name" value="DUF4156"/>
</dbReference>
<accession>A0A2Z6E783</accession>
<dbReference type="RefSeq" id="WP_126539370.1">
    <property type="nucleotide sequence ID" value="NZ_AP018560.1"/>
</dbReference>
<dbReference type="KEGG" id="rbd:ALSL_2348"/>
<evidence type="ECO:0000313" key="3">
    <source>
        <dbReference type="Proteomes" id="UP000270530"/>
    </source>
</evidence>
<feature type="compositionally biased region" description="Low complexity" evidence="1">
    <location>
        <begin position="111"/>
        <end position="129"/>
    </location>
</feature>